<dbReference type="FunFam" id="3.40.50.720:FF:000240">
    <property type="entry name" value="SDR family oxidoreductase"/>
    <property type="match status" value="1"/>
</dbReference>
<dbReference type="InterPro" id="IPR020904">
    <property type="entry name" value="Sc_DH/Rdtase_CS"/>
</dbReference>
<dbReference type="PROSITE" id="PS00061">
    <property type="entry name" value="ADH_SHORT"/>
    <property type="match status" value="1"/>
</dbReference>
<organism evidence="3 4">
    <name type="scientific">Capillibacterium thermochitinicola</name>
    <dbReference type="NCBI Taxonomy" id="2699427"/>
    <lineage>
        <taxon>Bacteria</taxon>
        <taxon>Bacillati</taxon>
        <taxon>Bacillota</taxon>
        <taxon>Capillibacterium</taxon>
    </lineage>
</organism>
<dbReference type="GO" id="GO:0005975">
    <property type="term" value="P:carbohydrate metabolic process"/>
    <property type="evidence" value="ECO:0007669"/>
    <property type="project" value="UniProtKB-ARBA"/>
</dbReference>
<sequence length="274" mass="29291">MEVRNLFDIKGKAIVITGAAGVLCGEMARALARAGARVAVLDLNGEKAQALAAEIRAAGGEAIGVMVNVLEKPSLEKARDVVLEEFGKVDVLINGAGGNKKEATADERQPFFDLPPAAIQWVFDLNFIGSVLPTQVFGKVMAEQGEGVIINISSMASYRPLTKTISYSAAKAAINNFTQWMAVHFNQNYSTNIRVNAIAPGFFLTEQNRFLLTDEKTGEPTTRGKQVLAHTPMGRYGTPEDLIGTVIWLISDGAKFVNGAVIPVDGGFMAYAGV</sequence>
<dbReference type="SUPFAM" id="SSF51735">
    <property type="entry name" value="NAD(P)-binding Rossmann-fold domains"/>
    <property type="match status" value="1"/>
</dbReference>
<dbReference type="Pfam" id="PF13561">
    <property type="entry name" value="adh_short_C2"/>
    <property type="match status" value="1"/>
</dbReference>
<gene>
    <name evidence="3" type="ORF">G5B42_07850</name>
</gene>
<dbReference type="RefSeq" id="WP_181339918.1">
    <property type="nucleotide sequence ID" value="NZ_JAAKDE010000015.1"/>
</dbReference>
<dbReference type="PANTHER" id="PTHR42760">
    <property type="entry name" value="SHORT-CHAIN DEHYDROGENASES/REDUCTASES FAMILY MEMBER"/>
    <property type="match status" value="1"/>
</dbReference>
<proteinExistence type="inferred from homology"/>
<dbReference type="InterPro" id="IPR036291">
    <property type="entry name" value="NAD(P)-bd_dom_sf"/>
</dbReference>
<dbReference type="Gene3D" id="3.40.50.720">
    <property type="entry name" value="NAD(P)-binding Rossmann-like Domain"/>
    <property type="match status" value="1"/>
</dbReference>
<dbReference type="NCBIfam" id="NF006132">
    <property type="entry name" value="PRK08277.1"/>
    <property type="match status" value="1"/>
</dbReference>
<dbReference type="Proteomes" id="UP000657177">
    <property type="component" value="Unassembled WGS sequence"/>
</dbReference>
<dbReference type="PRINTS" id="PR00080">
    <property type="entry name" value="SDRFAMILY"/>
</dbReference>
<dbReference type="PRINTS" id="PR00081">
    <property type="entry name" value="GDHRDH"/>
</dbReference>
<reference evidence="3" key="1">
    <citation type="submission" date="2020-06" db="EMBL/GenBank/DDBJ databases">
        <title>Novel chitinolytic bacterium.</title>
        <authorList>
            <person name="Ungkulpasvich U."/>
            <person name="Kosugi A."/>
            <person name="Uke A."/>
        </authorList>
    </citation>
    <scope>NUCLEOTIDE SEQUENCE</scope>
    <source>
        <strain evidence="3">UUS1-1</strain>
    </source>
</reference>
<evidence type="ECO:0000313" key="4">
    <source>
        <dbReference type="Proteomes" id="UP000657177"/>
    </source>
</evidence>
<dbReference type="InterPro" id="IPR002347">
    <property type="entry name" value="SDR_fam"/>
</dbReference>
<keyword evidence="2" id="KW-0560">Oxidoreductase</keyword>
<accession>A0A8J6I0Z5</accession>
<dbReference type="GO" id="GO:0016616">
    <property type="term" value="F:oxidoreductase activity, acting on the CH-OH group of donors, NAD or NADP as acceptor"/>
    <property type="evidence" value="ECO:0007669"/>
    <property type="project" value="TreeGrafter"/>
</dbReference>
<protein>
    <submittedName>
        <fullName evidence="3">SDR family oxidoreductase</fullName>
    </submittedName>
</protein>
<name>A0A8J6I0Z5_9FIRM</name>
<comment type="similarity">
    <text evidence="1">Belongs to the short-chain dehydrogenases/reductases (SDR) family.</text>
</comment>
<dbReference type="PANTHER" id="PTHR42760:SF115">
    <property type="entry name" value="3-OXOACYL-[ACYL-CARRIER-PROTEIN] REDUCTASE FABG"/>
    <property type="match status" value="1"/>
</dbReference>
<dbReference type="EMBL" id="JAAKDE010000015">
    <property type="protein sequence ID" value="MBA2133451.1"/>
    <property type="molecule type" value="Genomic_DNA"/>
</dbReference>
<evidence type="ECO:0000256" key="1">
    <source>
        <dbReference type="ARBA" id="ARBA00006484"/>
    </source>
</evidence>
<comment type="caution">
    <text evidence="3">The sequence shown here is derived from an EMBL/GenBank/DDBJ whole genome shotgun (WGS) entry which is preliminary data.</text>
</comment>
<evidence type="ECO:0000256" key="2">
    <source>
        <dbReference type="ARBA" id="ARBA00023002"/>
    </source>
</evidence>
<dbReference type="AlphaFoldDB" id="A0A8J6I0Z5"/>
<keyword evidence="4" id="KW-1185">Reference proteome</keyword>
<evidence type="ECO:0000313" key="3">
    <source>
        <dbReference type="EMBL" id="MBA2133451.1"/>
    </source>
</evidence>